<dbReference type="AlphaFoldDB" id="A0A844XZ53"/>
<dbReference type="RefSeq" id="WP_160607413.1">
    <property type="nucleotide sequence ID" value="NZ_WTYF01000004.1"/>
</dbReference>
<evidence type="ECO:0000313" key="2">
    <source>
        <dbReference type="Proteomes" id="UP000444185"/>
    </source>
</evidence>
<dbReference type="Proteomes" id="UP000444185">
    <property type="component" value="Unassembled WGS sequence"/>
</dbReference>
<protein>
    <submittedName>
        <fullName evidence="1">Uncharacterized protein</fullName>
    </submittedName>
</protein>
<reference evidence="1 2" key="1">
    <citation type="submission" date="2019-12" db="EMBL/GenBank/DDBJ databases">
        <title>Genomic-based taxomic classification of the family Erythrobacteraceae.</title>
        <authorList>
            <person name="Xu L."/>
        </authorList>
    </citation>
    <scope>NUCLEOTIDE SEQUENCE [LARGE SCALE GENOMIC DNA]</scope>
    <source>
        <strain evidence="1 2">DSM 16225</strain>
    </source>
</reference>
<keyword evidence="2" id="KW-1185">Reference proteome</keyword>
<name>A0A844XZ53_9SPHN</name>
<dbReference type="EMBL" id="WTYF01000004">
    <property type="protein sequence ID" value="MXO50856.1"/>
    <property type="molecule type" value="Genomic_DNA"/>
</dbReference>
<comment type="caution">
    <text evidence="1">The sequence shown here is derived from an EMBL/GenBank/DDBJ whole genome shotgun (WGS) entry which is preliminary data.</text>
</comment>
<organism evidence="1 2">
    <name type="scientific">Qipengyuania gaetbuli</name>
    <dbReference type="NCBI Taxonomy" id="266952"/>
    <lineage>
        <taxon>Bacteria</taxon>
        <taxon>Pseudomonadati</taxon>
        <taxon>Pseudomonadota</taxon>
        <taxon>Alphaproteobacteria</taxon>
        <taxon>Sphingomonadales</taxon>
        <taxon>Erythrobacteraceae</taxon>
        <taxon>Qipengyuania</taxon>
    </lineage>
</organism>
<dbReference type="OrthoDB" id="9851409at2"/>
<accession>A0A844XZ53</accession>
<sequence length="66" mass="7318">MESSSATNDMNALHDAMVAYRAAAVHYMTHPSIADYVRADALKYSGDTRDAIERIAELIDRLTESD</sequence>
<gene>
    <name evidence="1" type="ORF">GRI42_05995</name>
</gene>
<evidence type="ECO:0000313" key="1">
    <source>
        <dbReference type="EMBL" id="MXO50856.1"/>
    </source>
</evidence>
<proteinExistence type="predicted"/>